<organism evidence="2 3">
    <name type="scientific">Portunus trituberculatus</name>
    <name type="common">Swimming crab</name>
    <name type="synonym">Neptunus trituberculatus</name>
    <dbReference type="NCBI Taxonomy" id="210409"/>
    <lineage>
        <taxon>Eukaryota</taxon>
        <taxon>Metazoa</taxon>
        <taxon>Ecdysozoa</taxon>
        <taxon>Arthropoda</taxon>
        <taxon>Crustacea</taxon>
        <taxon>Multicrustacea</taxon>
        <taxon>Malacostraca</taxon>
        <taxon>Eumalacostraca</taxon>
        <taxon>Eucarida</taxon>
        <taxon>Decapoda</taxon>
        <taxon>Pleocyemata</taxon>
        <taxon>Brachyura</taxon>
        <taxon>Eubrachyura</taxon>
        <taxon>Portunoidea</taxon>
        <taxon>Portunidae</taxon>
        <taxon>Portuninae</taxon>
        <taxon>Portunus</taxon>
    </lineage>
</organism>
<evidence type="ECO:0000313" key="3">
    <source>
        <dbReference type="Proteomes" id="UP000324222"/>
    </source>
</evidence>
<gene>
    <name evidence="2" type="ORF">E2C01_066969</name>
</gene>
<comment type="caution">
    <text evidence="2">The sequence shown here is derived from an EMBL/GenBank/DDBJ whole genome shotgun (WGS) entry which is preliminary data.</text>
</comment>
<feature type="region of interest" description="Disordered" evidence="1">
    <location>
        <begin position="64"/>
        <end position="93"/>
    </location>
</feature>
<dbReference type="AlphaFoldDB" id="A0A5B7HTT7"/>
<evidence type="ECO:0000313" key="2">
    <source>
        <dbReference type="EMBL" id="MPC72657.1"/>
    </source>
</evidence>
<accession>A0A5B7HTT7</accession>
<sequence length="144" mass="15769">MNSDVSSETFIKERPGEVYRYMMLWEGKARAEREEPGGRVEVNKQISRGSVNISIRTVSTFPPLAARPTSAPRYASTGHPPSEPHFTPLAPTPPRQAVCSVGVPDRFTYARSQVLVGSNQDLAARGEWGAARRGCGDDDLLVLQ</sequence>
<proteinExistence type="predicted"/>
<dbReference type="EMBL" id="VSRR010035138">
    <property type="protein sequence ID" value="MPC72657.1"/>
    <property type="molecule type" value="Genomic_DNA"/>
</dbReference>
<name>A0A5B7HTT7_PORTR</name>
<protein>
    <submittedName>
        <fullName evidence="2">Uncharacterized protein</fullName>
    </submittedName>
</protein>
<keyword evidence="3" id="KW-1185">Reference proteome</keyword>
<dbReference type="Proteomes" id="UP000324222">
    <property type="component" value="Unassembled WGS sequence"/>
</dbReference>
<reference evidence="2 3" key="1">
    <citation type="submission" date="2019-05" db="EMBL/GenBank/DDBJ databases">
        <title>Another draft genome of Portunus trituberculatus and its Hox gene families provides insights of decapod evolution.</title>
        <authorList>
            <person name="Jeong J.-H."/>
            <person name="Song I."/>
            <person name="Kim S."/>
            <person name="Choi T."/>
            <person name="Kim D."/>
            <person name="Ryu S."/>
            <person name="Kim W."/>
        </authorList>
    </citation>
    <scope>NUCLEOTIDE SEQUENCE [LARGE SCALE GENOMIC DNA]</scope>
    <source>
        <tissue evidence="2">Muscle</tissue>
    </source>
</reference>
<evidence type="ECO:0000256" key="1">
    <source>
        <dbReference type="SAM" id="MobiDB-lite"/>
    </source>
</evidence>